<dbReference type="EMBL" id="JANBPW010000056">
    <property type="protein sequence ID" value="KAJ1951124.1"/>
    <property type="molecule type" value="Genomic_DNA"/>
</dbReference>
<sequence>MSRNSSYIPLQDLSRHRDNASSSGVSDAGSASSPHSNNNGNESDTVSRRRSRGQTMVSARVHPKSGPLSGPDEDRIEERVAHETDDDSTRGGSSFDSILTIDEAADIIAEERESNAREHQQQGIGRFWPFRRTAGYRAVGGSGGYRRHGEEEPIWSKRMLVLPAVMLISMGIMYVVISGVAWYRNYRDNPHVDIDANLFPPLVNLDMLSEYQYPVRLVHTNDLHAHFSPFNAKSGDTCSDATADGCIGGSAVVKSIIDHLRLANDVGKENSILLNAGDEFQGSIYYSLFKGNMSAALLNSFGYDALTLGNHEFDEGPGHLAKYLTKVHVPAICANIKFTEPDSDLQANIQPYTIIDRHHIGIIGVLTPDTAASSSVGNGIQLTDPVEAVNKARMQLEKQGIRRVVVLSHLGYDADRDLAQRIDAGVSLVIGGHSHTYLSNDDSTDSEGPYPTWVTNSADSMWQTAVVQAKKWGEYVGYLDLVFSSDGSLDSELTKGSPVSVDISPSSPLHNRIKPNQHILDIIQPFEEETRQYTEKVIGQATKRFDGPDRATDRAELALGDLVTDALVWSDRAKHAKLAFISTGAIRDHIPEGKITRGHVLRALPFDDTLVLATLSGKEIRNMVVASQQGKNSNMEGTPNVLSSIQVSGLRFNATVIEVTMRIGNVDHRPMRDVEWETLDDAKHYDVLTDSFVLGGGDNLLATTVQGQTMGVGFRDAVEKYIVKFSPIEPVLDKRIQQ</sequence>
<reference evidence="1" key="1">
    <citation type="submission" date="2022-07" db="EMBL/GenBank/DDBJ databases">
        <title>Phylogenomic reconstructions and comparative analyses of Kickxellomycotina fungi.</title>
        <authorList>
            <person name="Reynolds N.K."/>
            <person name="Stajich J.E."/>
            <person name="Barry K."/>
            <person name="Grigoriev I.V."/>
            <person name="Crous P."/>
            <person name="Smith M.E."/>
        </authorList>
    </citation>
    <scope>NUCLEOTIDE SEQUENCE</scope>
    <source>
        <strain evidence="1">NRRL 5244</strain>
    </source>
</reference>
<dbReference type="Proteomes" id="UP001150603">
    <property type="component" value="Unassembled WGS sequence"/>
</dbReference>
<accession>A0ACC1JH53</accession>
<evidence type="ECO:0000313" key="1">
    <source>
        <dbReference type="EMBL" id="KAJ1951124.1"/>
    </source>
</evidence>
<organism evidence="1 2">
    <name type="scientific">Linderina macrospora</name>
    <dbReference type="NCBI Taxonomy" id="4868"/>
    <lineage>
        <taxon>Eukaryota</taxon>
        <taxon>Fungi</taxon>
        <taxon>Fungi incertae sedis</taxon>
        <taxon>Zoopagomycota</taxon>
        <taxon>Kickxellomycotina</taxon>
        <taxon>Kickxellomycetes</taxon>
        <taxon>Kickxellales</taxon>
        <taxon>Kickxellaceae</taxon>
        <taxon>Linderina</taxon>
    </lineage>
</organism>
<gene>
    <name evidence="1" type="ORF">FBU59_000343</name>
</gene>
<comment type="caution">
    <text evidence="1">The sequence shown here is derived from an EMBL/GenBank/DDBJ whole genome shotgun (WGS) entry which is preliminary data.</text>
</comment>
<protein>
    <submittedName>
        <fullName evidence="1">Uncharacterized protein</fullName>
    </submittedName>
</protein>
<name>A0ACC1JH53_9FUNG</name>
<proteinExistence type="predicted"/>
<evidence type="ECO:0000313" key="2">
    <source>
        <dbReference type="Proteomes" id="UP001150603"/>
    </source>
</evidence>
<keyword evidence="2" id="KW-1185">Reference proteome</keyword>